<dbReference type="EMBL" id="QSAR01000008">
    <property type="protein sequence ID" value="RGW64011.1"/>
    <property type="molecule type" value="Genomic_DNA"/>
</dbReference>
<keyword evidence="1" id="KW-1133">Transmembrane helix</keyword>
<evidence type="ECO:0000313" key="4">
    <source>
        <dbReference type="Proteomes" id="UP000265775"/>
    </source>
</evidence>
<dbReference type="EMBL" id="JAWUDL010000009">
    <property type="protein sequence ID" value="MDW7546401.1"/>
    <property type="molecule type" value="Genomic_DNA"/>
</dbReference>
<evidence type="ECO:0000256" key="1">
    <source>
        <dbReference type="SAM" id="Phobius"/>
    </source>
</evidence>
<comment type="caution">
    <text evidence="3">The sequence shown here is derived from an EMBL/GenBank/DDBJ whole genome shotgun (WGS) entry which is preliminary data.</text>
</comment>
<keyword evidence="1" id="KW-0812">Transmembrane</keyword>
<feature type="transmembrane region" description="Helical" evidence="1">
    <location>
        <begin position="43"/>
        <end position="65"/>
    </location>
</feature>
<reference evidence="3 4" key="1">
    <citation type="submission" date="2018-08" db="EMBL/GenBank/DDBJ databases">
        <title>A genome reference for cultivated species of the human gut microbiota.</title>
        <authorList>
            <person name="Zou Y."/>
            <person name="Xue W."/>
            <person name="Luo G."/>
        </authorList>
    </citation>
    <scope>NUCLEOTIDE SEQUENCE [LARGE SCALE GENOMIC DNA]</scope>
    <source>
        <strain evidence="3 4">AF11-12</strain>
    </source>
</reference>
<dbReference type="RefSeq" id="WP_117772928.1">
    <property type="nucleotide sequence ID" value="NZ_JAWUDK010000005.1"/>
</dbReference>
<dbReference type="AlphaFoldDB" id="A0A395XW31"/>
<dbReference type="Proteomes" id="UP000265775">
    <property type="component" value="Unassembled WGS sequence"/>
</dbReference>
<evidence type="ECO:0000313" key="3">
    <source>
        <dbReference type="EMBL" id="RGW64011.1"/>
    </source>
</evidence>
<proteinExistence type="predicted"/>
<evidence type="ECO:0000313" key="2">
    <source>
        <dbReference type="EMBL" id="MDW7546401.1"/>
    </source>
</evidence>
<organism evidence="3 4">
    <name type="scientific">Bifidobacterium longum</name>
    <dbReference type="NCBI Taxonomy" id="216816"/>
    <lineage>
        <taxon>Bacteria</taxon>
        <taxon>Bacillati</taxon>
        <taxon>Actinomycetota</taxon>
        <taxon>Actinomycetes</taxon>
        <taxon>Bifidobacteriales</taxon>
        <taxon>Bifidobacteriaceae</taxon>
        <taxon>Bifidobacterium</taxon>
    </lineage>
</organism>
<name>A0A395XW31_BIFLN</name>
<gene>
    <name evidence="3" type="ORF">DWV59_08005</name>
    <name evidence="2" type="ORF">SCX10_06135</name>
</gene>
<keyword evidence="1" id="KW-0472">Membrane</keyword>
<sequence>MFDSVVAWYGSLPVGARGAVTLAVGLLVAWIAFRVAVRLVKGLVRSIVAAVLAFLLATVPGNLILHDAYSQLQEKASMSAVM</sequence>
<feature type="transmembrane region" description="Helical" evidence="1">
    <location>
        <begin position="6"/>
        <end position="31"/>
    </location>
</feature>
<dbReference type="Proteomes" id="UP001272183">
    <property type="component" value="Unassembled WGS sequence"/>
</dbReference>
<reference evidence="2" key="2">
    <citation type="submission" date="2023-10" db="EMBL/GenBank/DDBJ databases">
        <title>Supernatant from a Refined Defined Microbial Community Protects Mice from Clostridioides difficile Infection.</title>
        <authorList>
            <person name="Douchant K."/>
            <person name="He S.-M."/>
            <person name="Noordhof C."/>
            <person name="Greenlaw J."/>
            <person name="Schroeter K."/>
            <person name="Vancuren S.J."/>
            <person name="Sjaarda C."/>
            <person name="Allen-Vercoe E."/>
            <person name="Gloor G.B."/>
            <person name="Vanner S.J."/>
            <person name="Petrof E.O."/>
            <person name="Sheth P.M."/>
            <person name="Guzman M."/>
        </authorList>
    </citation>
    <scope>NUCLEOTIDE SEQUENCE</scope>
    <source>
        <strain evidence="2">16-6-I_4_FM</strain>
    </source>
</reference>
<accession>A0A395XW31</accession>
<protein>
    <submittedName>
        <fullName evidence="3">Uncharacterized protein</fullName>
    </submittedName>
</protein>